<feature type="compositionally biased region" description="Basic and acidic residues" evidence="1">
    <location>
        <begin position="1"/>
        <end position="10"/>
    </location>
</feature>
<comment type="caution">
    <text evidence="3">The sequence shown here is derived from an EMBL/GenBank/DDBJ whole genome shotgun (WGS) entry which is preliminary data.</text>
</comment>
<proteinExistence type="predicted"/>
<accession>A0A422MR00</accession>
<gene>
    <name evidence="3" type="ORF">Tco025E_10159</name>
</gene>
<sequence>MYGTSEEFHASSESSASNVQRGRRRSRSGLESSVPGQYRAQFRRLERAPQRAMWTLHSAVEDVLLEGVDVTERMTLNDFIRRYVDPDFVLEGRNVMMGVFARRPEDCISDERLLRR</sequence>
<name>A0A422MR00_9TRYP</name>
<feature type="domain" description="DUF7578" evidence="2">
    <location>
        <begin position="72"/>
        <end position="116"/>
    </location>
</feature>
<evidence type="ECO:0000313" key="3">
    <source>
        <dbReference type="EMBL" id="RNE95624.1"/>
    </source>
</evidence>
<dbReference type="RefSeq" id="XP_029223113.1">
    <property type="nucleotide sequence ID" value="XM_029376944.1"/>
</dbReference>
<dbReference type="InterPro" id="IPR056000">
    <property type="entry name" value="DUF7578"/>
</dbReference>
<dbReference type="GeneID" id="40323770"/>
<feature type="non-terminal residue" evidence="3">
    <location>
        <position position="116"/>
    </location>
</feature>
<evidence type="ECO:0000256" key="1">
    <source>
        <dbReference type="SAM" id="MobiDB-lite"/>
    </source>
</evidence>
<reference evidence="3 4" key="1">
    <citation type="journal article" date="2018" name="BMC Genomics">
        <title>Genomic comparison of Trypanosoma conorhini and Trypanosoma rangeli to Trypanosoma cruzi strains of high and low virulence.</title>
        <authorList>
            <person name="Bradwell K.R."/>
            <person name="Koparde V.N."/>
            <person name="Matveyev A.V."/>
            <person name="Serrano M.G."/>
            <person name="Alves J.M."/>
            <person name="Parikh H."/>
            <person name="Huang B."/>
            <person name="Lee V."/>
            <person name="Espinosa-Alvarez O."/>
            <person name="Ortiz P.A."/>
            <person name="Costa-Martins A.G."/>
            <person name="Teixeira M.M."/>
            <person name="Buck G.A."/>
        </authorList>
    </citation>
    <scope>NUCLEOTIDE SEQUENCE [LARGE SCALE GENOMIC DNA]</scope>
    <source>
        <strain evidence="3 4">025E</strain>
    </source>
</reference>
<protein>
    <submittedName>
        <fullName evidence="3">Retrotransposon hot spot (RHS) protein</fullName>
    </submittedName>
</protein>
<evidence type="ECO:0000313" key="4">
    <source>
        <dbReference type="Proteomes" id="UP000284403"/>
    </source>
</evidence>
<dbReference type="EMBL" id="MKKU01001400">
    <property type="protein sequence ID" value="RNE95624.1"/>
    <property type="molecule type" value="Genomic_DNA"/>
</dbReference>
<dbReference type="Proteomes" id="UP000284403">
    <property type="component" value="Unassembled WGS sequence"/>
</dbReference>
<keyword evidence="4" id="KW-1185">Reference proteome</keyword>
<dbReference type="AlphaFoldDB" id="A0A422MR00"/>
<organism evidence="3 4">
    <name type="scientific">Trypanosoma conorhini</name>
    <dbReference type="NCBI Taxonomy" id="83891"/>
    <lineage>
        <taxon>Eukaryota</taxon>
        <taxon>Discoba</taxon>
        <taxon>Euglenozoa</taxon>
        <taxon>Kinetoplastea</taxon>
        <taxon>Metakinetoplastina</taxon>
        <taxon>Trypanosomatida</taxon>
        <taxon>Trypanosomatidae</taxon>
        <taxon>Trypanosoma</taxon>
    </lineage>
</organism>
<dbReference type="Pfam" id="PF24466">
    <property type="entry name" value="DUF7578"/>
    <property type="match status" value="1"/>
</dbReference>
<feature type="region of interest" description="Disordered" evidence="1">
    <location>
        <begin position="1"/>
        <end position="35"/>
    </location>
</feature>
<evidence type="ECO:0000259" key="2">
    <source>
        <dbReference type="Pfam" id="PF24466"/>
    </source>
</evidence>